<dbReference type="Pfam" id="PF12640">
    <property type="entry name" value="UPF0489"/>
    <property type="match status" value="1"/>
</dbReference>
<proteinExistence type="predicted"/>
<dbReference type="Proteomes" id="UP000176244">
    <property type="component" value="Unassembled WGS sequence"/>
</dbReference>
<evidence type="ECO:0000313" key="2">
    <source>
        <dbReference type="EMBL" id="TYC87289.1"/>
    </source>
</evidence>
<name>A0A1F2PK00_9FIRM</name>
<evidence type="ECO:0000313" key="4">
    <source>
        <dbReference type="Proteomes" id="UP000176244"/>
    </source>
</evidence>
<keyword evidence="6" id="KW-1185">Reference proteome</keyword>
<dbReference type="STRING" id="52694.ACWI_12690"/>
<dbReference type="Proteomes" id="UP000322619">
    <property type="component" value="Unassembled WGS sequence"/>
</dbReference>
<dbReference type="OrthoDB" id="1887524at2"/>
<evidence type="ECO:0000313" key="5">
    <source>
        <dbReference type="Proteomes" id="UP000322619"/>
    </source>
</evidence>
<accession>A0A1F2PK00</accession>
<reference evidence="1 4" key="1">
    <citation type="submission" date="2015-09" db="EMBL/GenBank/DDBJ databases">
        <title>Genome sequence of Acetobacterium wieringae DSM 1911.</title>
        <authorList>
            <person name="Poehlein A."/>
            <person name="Bengelsdorf F.R."/>
            <person name="Schiel-Bengelsdorf B."/>
            <person name="Duerre P."/>
            <person name="Daniel R."/>
        </authorList>
    </citation>
    <scope>NUCLEOTIDE SEQUENCE [LARGE SCALE GENOMIC DNA]</scope>
    <source>
        <strain evidence="1 4">DSM 1911</strain>
    </source>
</reference>
<evidence type="ECO:0000313" key="3">
    <source>
        <dbReference type="EMBL" id="UYO62935.1"/>
    </source>
</evidence>
<dbReference type="InterPro" id="IPR024131">
    <property type="entry name" value="UPF0489"/>
</dbReference>
<protein>
    <submittedName>
        <fullName evidence="3">UPF0489 family protein</fullName>
    </submittedName>
</protein>
<dbReference type="EMBL" id="VSLA01000006">
    <property type="protein sequence ID" value="TYC87289.1"/>
    <property type="molecule type" value="Genomic_DNA"/>
</dbReference>
<sequence length="250" mass="29028">MISDGTENAVDTSHCNLKPRGLNIGGKEIWVVDDHQYVLLIWGRLFQIQKQPLVLVSIDYHPDTNPPFWLWAYQKAMAIDPERETELVKKFQNRMLSALEPLNLNSVEMTMDQMRNDEHINTAMELGYLSNYHMINCMEKHVYSQGHHYLVPENQFGSLKDDMFKNIGLPLKKISNEALILDIDLDYFLSPENFELDLNQNRIFADLVKQAQMITVARSKTYFDFLKTDPFTIGSCEEKLIDLLEKIIGK</sequence>
<dbReference type="EMBL" id="LKEU01000026">
    <property type="protein sequence ID" value="OFV71152.1"/>
    <property type="molecule type" value="Genomic_DNA"/>
</dbReference>
<reference evidence="2 5" key="2">
    <citation type="submission" date="2019-08" db="EMBL/GenBank/DDBJ databases">
        <title>Isolation and enrichment of carboxydotrophic bacteria from anaerobic sludge for the production of bio-based chemicals from syngas.</title>
        <authorList>
            <person name="Antares A.L."/>
            <person name="Moreira J."/>
            <person name="Diender M."/>
            <person name="Parshina S.N."/>
            <person name="Stams A.J.M."/>
            <person name="Alves M."/>
            <person name="Alves J.I."/>
            <person name="Sousa D.Z."/>
        </authorList>
    </citation>
    <scope>NUCLEOTIDE SEQUENCE [LARGE SCALE GENOMIC DNA]</scope>
    <source>
        <strain evidence="2 5">JM</strain>
    </source>
</reference>
<reference evidence="3" key="3">
    <citation type="submission" date="2021-11" db="EMBL/GenBank/DDBJ databases">
        <title>Isoprene-degrading acetogen.</title>
        <authorList>
            <person name="Yang Y."/>
            <person name="Jin H."/>
            <person name="Yan J."/>
        </authorList>
    </citation>
    <scope>NUCLEOTIDE SEQUENCE</scope>
    <source>
        <strain evidence="3">Berkeley</strain>
    </source>
</reference>
<dbReference type="AlphaFoldDB" id="A0A1F2PK00"/>
<dbReference type="RefSeq" id="WP_070370685.1">
    <property type="nucleotide sequence ID" value="NZ_CABIIK010000038.1"/>
</dbReference>
<organism evidence="1 4">
    <name type="scientific">Acetobacterium wieringae</name>
    <dbReference type="NCBI Taxonomy" id="52694"/>
    <lineage>
        <taxon>Bacteria</taxon>
        <taxon>Bacillati</taxon>
        <taxon>Bacillota</taxon>
        <taxon>Clostridia</taxon>
        <taxon>Eubacteriales</taxon>
        <taxon>Eubacteriaceae</taxon>
        <taxon>Acetobacterium</taxon>
    </lineage>
</organism>
<gene>
    <name evidence="1" type="ORF">ACWI_12690</name>
    <name evidence="2" type="ORF">FXB42_05270</name>
    <name evidence="3" type="ORF">LNN31_00330</name>
</gene>
<evidence type="ECO:0000313" key="1">
    <source>
        <dbReference type="EMBL" id="OFV71152.1"/>
    </source>
</evidence>
<dbReference type="Proteomes" id="UP001163550">
    <property type="component" value="Chromosome"/>
</dbReference>
<evidence type="ECO:0000313" key="6">
    <source>
        <dbReference type="Proteomes" id="UP001163550"/>
    </source>
</evidence>
<dbReference type="EMBL" id="CP087994">
    <property type="protein sequence ID" value="UYO62935.1"/>
    <property type="molecule type" value="Genomic_DNA"/>
</dbReference>